<dbReference type="InterPro" id="IPR015915">
    <property type="entry name" value="Kelch-typ_b-propeller"/>
</dbReference>
<dbReference type="EMBL" id="VCNI01000002">
    <property type="protein sequence ID" value="TMU54889.1"/>
    <property type="molecule type" value="Genomic_DNA"/>
</dbReference>
<dbReference type="RefSeq" id="WP_138836475.1">
    <property type="nucleotide sequence ID" value="NZ_VCNI01000002.1"/>
</dbReference>
<evidence type="ECO:0000313" key="1">
    <source>
        <dbReference type="EMBL" id="TMU54889.1"/>
    </source>
</evidence>
<comment type="caution">
    <text evidence="1">The sequence shown here is derived from an EMBL/GenBank/DDBJ whole genome shotgun (WGS) entry which is preliminary data.</text>
</comment>
<dbReference type="Gene3D" id="2.120.10.80">
    <property type="entry name" value="Kelch-type beta propeller"/>
    <property type="match status" value="1"/>
</dbReference>
<protein>
    <submittedName>
        <fullName evidence="1">Uncharacterized protein</fullName>
    </submittedName>
</protein>
<sequence length="97" mass="10987">MERYGAIGFNIGDKGYVGLGFNNNYQVQNNLWEFNPSGNGGMGSWTLKTAFHSGLRQWPFAAATEKGKAYIVLGLEYVNNVFEFPTDIWEYTPKHDE</sequence>
<reference evidence="1 2" key="1">
    <citation type="submission" date="2019-05" db="EMBL/GenBank/DDBJ databases">
        <title>Flagellimonas sp. AsT0115, sp. nov., isolated from a marine red algae, Asparagopsis taxiformis.</title>
        <authorList>
            <person name="Kim J."/>
            <person name="Jeong S.E."/>
            <person name="Jeon C.O."/>
        </authorList>
    </citation>
    <scope>NUCLEOTIDE SEQUENCE [LARGE SCALE GENOMIC DNA]</scope>
    <source>
        <strain evidence="1 2">AsT0115</strain>
    </source>
</reference>
<evidence type="ECO:0000313" key="2">
    <source>
        <dbReference type="Proteomes" id="UP000751614"/>
    </source>
</evidence>
<gene>
    <name evidence="1" type="ORF">FGG15_11880</name>
</gene>
<accession>A0ABY2WKE7</accession>
<dbReference type="Proteomes" id="UP000751614">
    <property type="component" value="Unassembled WGS sequence"/>
</dbReference>
<organism evidence="1 2">
    <name type="scientific">Flagellimonas algicola</name>
    <dbReference type="NCBI Taxonomy" id="2583815"/>
    <lineage>
        <taxon>Bacteria</taxon>
        <taxon>Pseudomonadati</taxon>
        <taxon>Bacteroidota</taxon>
        <taxon>Flavobacteriia</taxon>
        <taxon>Flavobacteriales</taxon>
        <taxon>Flavobacteriaceae</taxon>
        <taxon>Flagellimonas</taxon>
    </lineage>
</organism>
<name>A0ABY2WKE7_9FLAO</name>
<keyword evidence="2" id="KW-1185">Reference proteome</keyword>
<dbReference type="SUPFAM" id="SSF117281">
    <property type="entry name" value="Kelch motif"/>
    <property type="match status" value="1"/>
</dbReference>
<proteinExistence type="predicted"/>